<dbReference type="PANTHER" id="PTHR34270">
    <property type="entry name" value="PROTEIN RALF-LIKE 15-RELATED"/>
    <property type="match status" value="1"/>
</dbReference>
<evidence type="ECO:0000313" key="9">
    <source>
        <dbReference type="Proteomes" id="UP000233551"/>
    </source>
</evidence>
<keyword evidence="4" id="KW-0372">Hormone</keyword>
<dbReference type="InterPro" id="IPR008801">
    <property type="entry name" value="RALF"/>
</dbReference>
<evidence type="ECO:0000256" key="7">
    <source>
        <dbReference type="ARBA" id="ARBA00037228"/>
    </source>
</evidence>
<evidence type="ECO:0000256" key="1">
    <source>
        <dbReference type="ARBA" id="ARBA00004613"/>
    </source>
</evidence>
<evidence type="ECO:0000256" key="2">
    <source>
        <dbReference type="ARBA" id="ARBA00009178"/>
    </source>
</evidence>
<comment type="subcellular location">
    <subcellularLocation>
        <location evidence="1">Secreted</location>
    </subcellularLocation>
</comment>
<dbReference type="GO" id="GO:0005576">
    <property type="term" value="C:extracellular region"/>
    <property type="evidence" value="ECO:0007669"/>
    <property type="project" value="UniProtKB-SubCell"/>
</dbReference>
<comment type="function">
    <text evidence="7">Cell signaling peptide that may regulate plant stress, growth, and development. Mediates a rapid alkalinization of extracellular space by mediating a transient increase in the cytoplasmic Ca(2+) concentration leading to a calcium-dependent signaling events through a cell surface receptor and a concomitant activation of some intracellular mitogen-activated protein kinases.</text>
</comment>
<dbReference type="GO" id="GO:0040008">
    <property type="term" value="P:regulation of growth"/>
    <property type="evidence" value="ECO:0007669"/>
    <property type="project" value="UniProtKB-ARBA"/>
</dbReference>
<keyword evidence="5" id="KW-0732">Signal</keyword>
<evidence type="ECO:0000256" key="5">
    <source>
        <dbReference type="ARBA" id="ARBA00022729"/>
    </source>
</evidence>
<keyword evidence="3" id="KW-0964">Secreted</keyword>
<protein>
    <submittedName>
        <fullName evidence="8">Uncharacterized protein</fullName>
    </submittedName>
</protein>
<proteinExistence type="inferred from homology"/>
<evidence type="ECO:0000256" key="3">
    <source>
        <dbReference type="ARBA" id="ARBA00022525"/>
    </source>
</evidence>
<organism evidence="8 9">
    <name type="scientific">Punica granatum</name>
    <name type="common">Pomegranate</name>
    <dbReference type="NCBI Taxonomy" id="22663"/>
    <lineage>
        <taxon>Eukaryota</taxon>
        <taxon>Viridiplantae</taxon>
        <taxon>Streptophyta</taxon>
        <taxon>Embryophyta</taxon>
        <taxon>Tracheophyta</taxon>
        <taxon>Spermatophyta</taxon>
        <taxon>Magnoliopsida</taxon>
        <taxon>eudicotyledons</taxon>
        <taxon>Gunneridae</taxon>
        <taxon>Pentapetalae</taxon>
        <taxon>rosids</taxon>
        <taxon>malvids</taxon>
        <taxon>Myrtales</taxon>
        <taxon>Lythraceae</taxon>
        <taxon>Punica</taxon>
    </lineage>
</organism>
<dbReference type="GO" id="GO:0005179">
    <property type="term" value="F:hormone activity"/>
    <property type="evidence" value="ECO:0007669"/>
    <property type="project" value="UniProtKB-KW"/>
</dbReference>
<name>A0A2I0K3H0_PUNGR</name>
<evidence type="ECO:0000256" key="6">
    <source>
        <dbReference type="ARBA" id="ARBA00023157"/>
    </source>
</evidence>
<reference evidence="8 9" key="1">
    <citation type="submission" date="2017-11" db="EMBL/GenBank/DDBJ databases">
        <title>De-novo sequencing of pomegranate (Punica granatum L.) genome.</title>
        <authorList>
            <person name="Akparov Z."/>
            <person name="Amiraslanov A."/>
            <person name="Hajiyeva S."/>
            <person name="Abbasov M."/>
            <person name="Kaur K."/>
            <person name="Hamwieh A."/>
            <person name="Solovyev V."/>
            <person name="Salamov A."/>
            <person name="Braich B."/>
            <person name="Kosarev P."/>
            <person name="Mahmoud A."/>
            <person name="Hajiyev E."/>
            <person name="Babayeva S."/>
            <person name="Izzatullayeva V."/>
            <person name="Mammadov A."/>
            <person name="Mammadov A."/>
            <person name="Sharifova S."/>
            <person name="Ojaghi J."/>
            <person name="Eynullazada K."/>
            <person name="Bayramov B."/>
            <person name="Abdulazimova A."/>
            <person name="Shahmuradov I."/>
        </authorList>
    </citation>
    <scope>NUCLEOTIDE SEQUENCE [LARGE SCALE GENOMIC DNA]</scope>
    <source>
        <strain evidence="9">cv. AG2017</strain>
        <tissue evidence="8">Leaf</tissue>
    </source>
</reference>
<dbReference type="EMBL" id="PGOL01000983">
    <property type="protein sequence ID" value="PKI62256.1"/>
    <property type="molecule type" value="Genomic_DNA"/>
</dbReference>
<dbReference type="AlphaFoldDB" id="A0A2I0K3H0"/>
<evidence type="ECO:0000256" key="4">
    <source>
        <dbReference type="ARBA" id="ARBA00022702"/>
    </source>
</evidence>
<evidence type="ECO:0000313" key="8">
    <source>
        <dbReference type="EMBL" id="PKI62256.1"/>
    </source>
</evidence>
<keyword evidence="6" id="KW-1015">Disulfide bond</keyword>
<comment type="similarity">
    <text evidence="2">Belongs to the plant rapid alkalinization factor (RALF) family.</text>
</comment>
<keyword evidence="9" id="KW-1185">Reference proteome</keyword>
<dbReference type="Proteomes" id="UP000233551">
    <property type="component" value="Unassembled WGS sequence"/>
</dbReference>
<gene>
    <name evidence="8" type="ORF">CRG98_017390</name>
</gene>
<dbReference type="Pfam" id="PF05498">
    <property type="entry name" value="RALF"/>
    <property type="match status" value="1"/>
</dbReference>
<sequence length="90" mass="9343">MAAFKGVKPVSLSYAFCIVFSLLISSSLRARAIGVAAANGPFIGYDPIRRGQAPPCKEPKCLPTPLNPPGRGCSKISRCRGGLPSTAPGQ</sequence>
<comment type="caution">
    <text evidence="8">The sequence shown here is derived from an EMBL/GenBank/DDBJ whole genome shotgun (WGS) entry which is preliminary data.</text>
</comment>
<dbReference type="PANTHER" id="PTHR34270:SF3">
    <property type="entry name" value="PROTEIN RALF-LIKE 16-RELATED"/>
    <property type="match status" value="1"/>
</dbReference>
<accession>A0A2I0K3H0</accession>